<dbReference type="InParanoid" id="A0A1Q3BS40"/>
<feature type="compositionally biased region" description="Low complexity" evidence="6">
    <location>
        <begin position="192"/>
        <end position="211"/>
    </location>
</feature>
<evidence type="ECO:0000256" key="5">
    <source>
        <dbReference type="SAM" id="Coils"/>
    </source>
</evidence>
<feature type="coiled-coil region" evidence="5">
    <location>
        <begin position="44"/>
        <end position="71"/>
    </location>
</feature>
<evidence type="ECO:0000313" key="9">
    <source>
        <dbReference type="Proteomes" id="UP000187406"/>
    </source>
</evidence>
<comment type="function">
    <text evidence="4">Acts as a negative regulator of abscisic acid (ABA) response.</text>
</comment>
<sequence>MENPCLRDDDNVELELGLSIGGSNSFKGTEEIINRDLAFVDPLMKREIHALRRQEAKKKREEKQLKKGRLTFSCRGNKQKASAGFPVECKRNRREEDIKNVNLNLSIEENAMNHDSVVSKSIPVQYPNPMVKYVPFTNGFAYPGFNWTMSGAERNVVKPVAGRSFRPFKAGRVKGCESEQNGSIDAGNHMNASSSHEAGGSSDSKSNSSHSPPEHHQLNGSHEHSASSLLTEISQVTDETTKLVENVVASDIAQSSPPTPKEEAASGTQPQPVSPEKPAVSNISSGSSEVTKGDMTKPPTAEAQNLNATPSLPHMPCVSTTGKGPNGKTINGFLYRYTKTEVSIICVCHGTSFSPLEFVQHAGGTDVTHPLRHITVIPAAF</sequence>
<accession>A0A1Q3BS40</accession>
<evidence type="ECO:0000256" key="6">
    <source>
        <dbReference type="SAM" id="MobiDB-lite"/>
    </source>
</evidence>
<dbReference type="InterPro" id="IPR031307">
    <property type="entry name" value="Ninja_fam"/>
</dbReference>
<keyword evidence="9" id="KW-1185">Reference proteome</keyword>
<comment type="caution">
    <text evidence="8">The sequence shown here is derived from an EMBL/GenBank/DDBJ whole genome shotgun (WGS) entry which is preliminary data.</text>
</comment>
<dbReference type="PANTHER" id="PTHR31413:SF15">
    <property type="entry name" value="NINJA-FAMILY PROTEIN"/>
    <property type="match status" value="1"/>
</dbReference>
<dbReference type="PANTHER" id="PTHR31413">
    <property type="entry name" value="AFP HOMOLOG 2"/>
    <property type="match status" value="1"/>
</dbReference>
<dbReference type="OrthoDB" id="667358at2759"/>
<evidence type="ECO:0000259" key="7">
    <source>
        <dbReference type="Pfam" id="PF16135"/>
    </source>
</evidence>
<feature type="region of interest" description="Disordered" evidence="6">
    <location>
        <begin position="173"/>
        <end position="226"/>
    </location>
</feature>
<evidence type="ECO:0000256" key="3">
    <source>
        <dbReference type="ARBA" id="ARBA00023242"/>
    </source>
</evidence>
<dbReference type="InterPro" id="IPR032308">
    <property type="entry name" value="TDBD"/>
</dbReference>
<dbReference type="EMBL" id="BDDD01000833">
    <property type="protein sequence ID" value="GAV70734.1"/>
    <property type="molecule type" value="Genomic_DNA"/>
</dbReference>
<feature type="region of interest" description="Disordered" evidence="6">
    <location>
        <begin position="251"/>
        <end position="323"/>
    </location>
</feature>
<dbReference type="GO" id="GO:0007165">
    <property type="term" value="P:signal transduction"/>
    <property type="evidence" value="ECO:0007669"/>
    <property type="project" value="InterPro"/>
</dbReference>
<dbReference type="STRING" id="3775.A0A1Q3BS40"/>
<gene>
    <name evidence="8" type="ORF">CFOL_v3_14232</name>
</gene>
<dbReference type="GO" id="GO:0045892">
    <property type="term" value="P:negative regulation of DNA-templated transcription"/>
    <property type="evidence" value="ECO:0007669"/>
    <property type="project" value="TreeGrafter"/>
</dbReference>
<dbReference type="AlphaFoldDB" id="A0A1Q3BS40"/>
<keyword evidence="5" id="KW-0175">Coiled coil</keyword>
<dbReference type="Proteomes" id="UP000187406">
    <property type="component" value="Unassembled WGS sequence"/>
</dbReference>
<evidence type="ECO:0000256" key="2">
    <source>
        <dbReference type="ARBA" id="ARBA00006081"/>
    </source>
</evidence>
<dbReference type="GO" id="GO:0005634">
    <property type="term" value="C:nucleus"/>
    <property type="evidence" value="ECO:0007669"/>
    <property type="project" value="UniProtKB-SubCell"/>
</dbReference>
<dbReference type="Pfam" id="PF16135">
    <property type="entry name" value="TDBD"/>
    <property type="match status" value="1"/>
</dbReference>
<comment type="subcellular location">
    <subcellularLocation>
        <location evidence="1 4">Nucleus</location>
    </subcellularLocation>
</comment>
<proteinExistence type="inferred from homology"/>
<protein>
    <recommendedName>
        <fullName evidence="4">Ninja-family protein</fullName>
    </recommendedName>
    <alternativeName>
        <fullName evidence="4">ABI-binding protein</fullName>
    </alternativeName>
</protein>
<evidence type="ECO:0000256" key="4">
    <source>
        <dbReference type="RuleBase" id="RU369029"/>
    </source>
</evidence>
<feature type="compositionally biased region" description="Basic and acidic residues" evidence="6">
    <location>
        <begin position="212"/>
        <end position="225"/>
    </location>
</feature>
<evidence type="ECO:0000313" key="8">
    <source>
        <dbReference type="EMBL" id="GAV70734.1"/>
    </source>
</evidence>
<comment type="similarity">
    <text evidence="2 4">Belongs to the Ninja family.</text>
</comment>
<organism evidence="8 9">
    <name type="scientific">Cephalotus follicularis</name>
    <name type="common">Albany pitcher plant</name>
    <dbReference type="NCBI Taxonomy" id="3775"/>
    <lineage>
        <taxon>Eukaryota</taxon>
        <taxon>Viridiplantae</taxon>
        <taxon>Streptophyta</taxon>
        <taxon>Embryophyta</taxon>
        <taxon>Tracheophyta</taxon>
        <taxon>Spermatophyta</taxon>
        <taxon>Magnoliopsida</taxon>
        <taxon>eudicotyledons</taxon>
        <taxon>Gunneridae</taxon>
        <taxon>Pentapetalae</taxon>
        <taxon>rosids</taxon>
        <taxon>fabids</taxon>
        <taxon>Oxalidales</taxon>
        <taxon>Cephalotaceae</taxon>
        <taxon>Cephalotus</taxon>
    </lineage>
</organism>
<keyword evidence="3 4" id="KW-0539">Nucleus</keyword>
<feature type="domain" description="Tify" evidence="7">
    <location>
        <begin position="341"/>
        <end position="375"/>
    </location>
</feature>
<feature type="compositionally biased region" description="Polar residues" evidence="6">
    <location>
        <begin position="281"/>
        <end position="290"/>
    </location>
</feature>
<reference evidence="9" key="1">
    <citation type="submission" date="2016-04" db="EMBL/GenBank/DDBJ databases">
        <title>Cephalotus genome sequencing.</title>
        <authorList>
            <person name="Fukushima K."/>
            <person name="Hasebe M."/>
            <person name="Fang X."/>
        </authorList>
    </citation>
    <scope>NUCLEOTIDE SEQUENCE [LARGE SCALE GENOMIC DNA]</scope>
    <source>
        <strain evidence="9">cv. St1</strain>
    </source>
</reference>
<evidence type="ECO:0000256" key="1">
    <source>
        <dbReference type="ARBA" id="ARBA00004123"/>
    </source>
</evidence>
<name>A0A1Q3BS40_CEPFO</name>